<evidence type="ECO:0000256" key="1">
    <source>
        <dbReference type="SAM" id="MobiDB-lite"/>
    </source>
</evidence>
<feature type="compositionally biased region" description="Acidic residues" evidence="1">
    <location>
        <begin position="188"/>
        <end position="204"/>
    </location>
</feature>
<gene>
    <name evidence="2" type="ORF">APAL1065_LOCUS15427</name>
</gene>
<reference evidence="2" key="1">
    <citation type="submission" date="2021-01" db="EMBL/GenBank/DDBJ databases">
        <authorList>
            <person name="Corre E."/>
            <person name="Pelletier E."/>
            <person name="Niang G."/>
            <person name="Scheremetjew M."/>
            <person name="Finn R."/>
            <person name="Kale V."/>
            <person name="Holt S."/>
            <person name="Cochrane G."/>
            <person name="Meng A."/>
            <person name="Brown T."/>
            <person name="Cohen L."/>
        </authorList>
    </citation>
    <scope>NUCLEOTIDE SEQUENCE</scope>
    <source>
        <strain evidence="2">CCMP125</strain>
    </source>
</reference>
<feature type="compositionally biased region" description="Acidic residues" evidence="1">
    <location>
        <begin position="115"/>
        <end position="152"/>
    </location>
</feature>
<feature type="region of interest" description="Disordered" evidence="1">
    <location>
        <begin position="107"/>
        <end position="152"/>
    </location>
</feature>
<organism evidence="2">
    <name type="scientific">Entomoneis paludosa</name>
    <dbReference type="NCBI Taxonomy" id="265537"/>
    <lineage>
        <taxon>Eukaryota</taxon>
        <taxon>Sar</taxon>
        <taxon>Stramenopiles</taxon>
        <taxon>Ochrophyta</taxon>
        <taxon>Bacillariophyta</taxon>
        <taxon>Bacillariophyceae</taxon>
        <taxon>Bacillariophycidae</taxon>
        <taxon>Entomoneidaceae</taxon>
        <taxon>Entomoneis</taxon>
    </lineage>
</organism>
<dbReference type="AlphaFoldDB" id="A0A7S2YFC5"/>
<dbReference type="EMBL" id="HBHT01022995">
    <property type="protein sequence ID" value="CAD9973406.1"/>
    <property type="molecule type" value="Transcribed_RNA"/>
</dbReference>
<sequence length="678" mass="79164">MTVSHEGRAGQNQPGLRLSFRMLHIALFLQIGLFSTNAFSVLPHRPEISTKQQNSLPSSDVFFRATSSHSTRFNHRFFGLQAKPSAGDDIPEEWGEDDILAEFEELEGASSAAEASEDDDEDEDDETAVVYEDDDSLVNEEDEDDDEDLDDIDLDDDEEFELNEEHITTLPRDWEGEYEPAEAYNNLDWDEEEDGGDYELEDDPKDPNYMKQKELVEATVKASEQRMRDEAFDPLHFIMNDMTEDQADIIEKLPFMKDIEAKAQAMMLGESDVDDVDLETAVVGASDFTRDDEYPRDGSEETKFFQASMGAVDDDLEEFDRTYKDLRDQLDEEPWDKVLLREQEGIENLSNETLDEMEACLEELGGSAYNVTRWLLYDLDFNVSNLMLAAIKHNPEAPVLFHHWYPQIVTYSRYEDVRSRDFDFSWEDVENADMEELERYYAGFGYTEIPQKAPAETGVISFEDLDEEEIKMAAFENWISEVYNPEWDRKDFDDDDMQDTDNVFSDFFEPPQHPDKPVFEDAKEDLDDWNDDMDDDDPEVSEYRDRMGQYFNYKVIRDEEFTNDFRGHLVISCTSDDEDLEVAEKITRRFREEFGKKVWVETRHEALARAEDTVFEIWLESYEIDLLHSKKRANSSNKDWEGPAECDDAQIDYLVEKVRFLISDDARYSYRMEFEHVD</sequence>
<name>A0A7S2YFC5_9STRA</name>
<protein>
    <submittedName>
        <fullName evidence="2">Uncharacterized protein</fullName>
    </submittedName>
</protein>
<feature type="region of interest" description="Disordered" evidence="1">
    <location>
        <begin position="187"/>
        <end position="208"/>
    </location>
</feature>
<accession>A0A7S2YFC5</accession>
<evidence type="ECO:0000313" key="2">
    <source>
        <dbReference type="EMBL" id="CAD9973406.1"/>
    </source>
</evidence>
<proteinExistence type="predicted"/>